<organism evidence="1 2">
    <name type="scientific">Dendrobium nobile</name>
    <name type="common">Orchid</name>
    <dbReference type="NCBI Taxonomy" id="94219"/>
    <lineage>
        <taxon>Eukaryota</taxon>
        <taxon>Viridiplantae</taxon>
        <taxon>Streptophyta</taxon>
        <taxon>Embryophyta</taxon>
        <taxon>Tracheophyta</taxon>
        <taxon>Spermatophyta</taxon>
        <taxon>Magnoliopsida</taxon>
        <taxon>Liliopsida</taxon>
        <taxon>Asparagales</taxon>
        <taxon>Orchidaceae</taxon>
        <taxon>Epidendroideae</taxon>
        <taxon>Malaxideae</taxon>
        <taxon>Dendrobiinae</taxon>
        <taxon>Dendrobium</taxon>
    </lineage>
</organism>
<reference evidence="1" key="1">
    <citation type="journal article" date="2022" name="Front. Genet.">
        <title>Chromosome-Scale Assembly of the Dendrobium nobile Genome Provides Insights Into the Molecular Mechanism of the Biosynthesis of the Medicinal Active Ingredient of Dendrobium.</title>
        <authorList>
            <person name="Xu Q."/>
            <person name="Niu S.-C."/>
            <person name="Li K.-L."/>
            <person name="Zheng P.-J."/>
            <person name="Zhang X.-J."/>
            <person name="Jia Y."/>
            <person name="Liu Y."/>
            <person name="Niu Y.-X."/>
            <person name="Yu L.-H."/>
            <person name="Chen D.-F."/>
            <person name="Zhang G.-Q."/>
        </authorList>
    </citation>
    <scope>NUCLEOTIDE SEQUENCE</scope>
    <source>
        <tissue evidence="1">Leaf</tissue>
    </source>
</reference>
<accession>A0A8T3A873</accession>
<dbReference type="EMBL" id="JAGYWB010000018">
    <property type="protein sequence ID" value="KAI0492328.1"/>
    <property type="molecule type" value="Genomic_DNA"/>
</dbReference>
<proteinExistence type="predicted"/>
<gene>
    <name evidence="1" type="ORF">KFK09_026599</name>
</gene>
<dbReference type="AlphaFoldDB" id="A0A8T3A873"/>
<comment type="caution">
    <text evidence="1">The sequence shown here is derived from an EMBL/GenBank/DDBJ whole genome shotgun (WGS) entry which is preliminary data.</text>
</comment>
<sequence length="50" mass="5774">MWEMDLLGIILPSITTGKSSLTGRFFRQKLIIFRRFLNLPVEKIPPVKTA</sequence>
<protein>
    <submittedName>
        <fullName evidence="1">Uncharacterized protein</fullName>
    </submittedName>
</protein>
<name>A0A8T3A873_DENNO</name>
<evidence type="ECO:0000313" key="2">
    <source>
        <dbReference type="Proteomes" id="UP000829196"/>
    </source>
</evidence>
<evidence type="ECO:0000313" key="1">
    <source>
        <dbReference type="EMBL" id="KAI0492328.1"/>
    </source>
</evidence>
<keyword evidence="2" id="KW-1185">Reference proteome</keyword>
<dbReference type="Proteomes" id="UP000829196">
    <property type="component" value="Unassembled WGS sequence"/>
</dbReference>